<dbReference type="InterPro" id="IPR029060">
    <property type="entry name" value="PIN-like_dom_sf"/>
</dbReference>
<dbReference type="SUPFAM" id="SSF88723">
    <property type="entry name" value="PIN domain-like"/>
    <property type="match status" value="1"/>
</dbReference>
<dbReference type="Pfam" id="PF01850">
    <property type="entry name" value="PIN"/>
    <property type="match status" value="1"/>
</dbReference>
<dbReference type="AlphaFoldDB" id="A0A7U5BF30"/>
<organism evidence="2 3">
    <name type="scientific">Sphingomonas hengshuiensis</name>
    <dbReference type="NCBI Taxonomy" id="1609977"/>
    <lineage>
        <taxon>Bacteria</taxon>
        <taxon>Pseudomonadati</taxon>
        <taxon>Pseudomonadota</taxon>
        <taxon>Alphaproteobacteria</taxon>
        <taxon>Sphingomonadales</taxon>
        <taxon>Sphingomonadaceae</taxon>
        <taxon>Sphingomonas</taxon>
    </lineage>
</organism>
<dbReference type="InterPro" id="IPR002716">
    <property type="entry name" value="PIN_dom"/>
</dbReference>
<dbReference type="EMBL" id="CP010836">
    <property type="protein sequence ID" value="AJP74108.1"/>
    <property type="molecule type" value="Genomic_DNA"/>
</dbReference>
<gene>
    <name evidence="2" type="ORF">TS85_23410</name>
</gene>
<dbReference type="OrthoDB" id="32625at2"/>
<evidence type="ECO:0000313" key="2">
    <source>
        <dbReference type="EMBL" id="AJP74108.1"/>
    </source>
</evidence>
<dbReference type="KEGG" id="sphi:TS85_23410"/>
<evidence type="ECO:0000313" key="3">
    <source>
        <dbReference type="Proteomes" id="UP000032300"/>
    </source>
</evidence>
<dbReference type="Gene3D" id="3.40.50.1010">
    <property type="entry name" value="5'-nuclease"/>
    <property type="match status" value="1"/>
</dbReference>
<evidence type="ECO:0000259" key="1">
    <source>
        <dbReference type="Pfam" id="PF01850"/>
    </source>
</evidence>
<sequence>MTWFVDASAIVAILGLEEDWQKLADVLDEYPRRLWSPICHWESAVALARRLRTSTQHAEMIVSDFAESNRFDLVPIGMGECRLALESWFRYGKRSGHPARLNMGDCFAYACAKTHGARLLYKGDDFSHTDLA</sequence>
<feature type="domain" description="PIN" evidence="1">
    <location>
        <begin position="4"/>
        <end position="130"/>
    </location>
</feature>
<dbReference type="Proteomes" id="UP000032300">
    <property type="component" value="Chromosome"/>
</dbReference>
<keyword evidence="3" id="KW-1185">Reference proteome</keyword>
<reference evidence="2 3" key="1">
    <citation type="journal article" date="2015" name="Int. J. Syst. Evol. Microbiol.">
        <title>Sphingomonas hengshuiensis sp. nov., isolated from lake wetland.</title>
        <authorList>
            <person name="Wei S."/>
            <person name="Wang T."/>
            <person name="Liu H."/>
            <person name="Zhang C."/>
            <person name="Guo J."/>
            <person name="Wang Q."/>
            <person name="Liang K."/>
            <person name="Zhang Z."/>
        </authorList>
    </citation>
    <scope>NUCLEOTIDE SEQUENCE [LARGE SCALE GENOMIC DNA]</scope>
    <source>
        <strain evidence="2 3">WHSC-8</strain>
    </source>
</reference>
<proteinExistence type="predicted"/>
<protein>
    <recommendedName>
        <fullName evidence="1">PIN domain-containing protein</fullName>
    </recommendedName>
</protein>
<dbReference type="RefSeq" id="WP_044335488.1">
    <property type="nucleotide sequence ID" value="NZ_CP010836.1"/>
</dbReference>
<name>A0A7U5BF30_9SPHN</name>
<dbReference type="CDD" id="cd09871">
    <property type="entry name" value="PIN_MtVapC28-VapC30-like"/>
    <property type="match status" value="1"/>
</dbReference>
<accession>A0A7U5BF30</accession>
<reference evidence="2 3" key="2">
    <citation type="submission" date="2015-02" db="EMBL/GenBank/DDBJ databases">
        <title>The complete genome of Sphingomonas hengshuiensis sp. WHSC-8 isolated from soil of Hengshui Lake.</title>
        <authorList>
            <person name="Wei S."/>
            <person name="Guo J."/>
            <person name="Su C."/>
            <person name="Wu R."/>
            <person name="Zhang Z."/>
            <person name="Liang K."/>
            <person name="Li H."/>
            <person name="Wang T."/>
            <person name="Liu H."/>
            <person name="Zhang C."/>
            <person name="Li Z."/>
            <person name="Wang Q."/>
            <person name="Meng J."/>
        </authorList>
    </citation>
    <scope>NUCLEOTIDE SEQUENCE [LARGE SCALE GENOMIC DNA]</scope>
    <source>
        <strain evidence="2 3">WHSC-8</strain>
    </source>
</reference>